<dbReference type="GO" id="GO:0006325">
    <property type="term" value="P:chromatin organization"/>
    <property type="evidence" value="ECO:0007669"/>
    <property type="project" value="TreeGrafter"/>
</dbReference>
<proteinExistence type="predicted"/>
<dbReference type="InterPro" id="IPR036322">
    <property type="entry name" value="WD40_repeat_dom_sf"/>
</dbReference>
<protein>
    <recommendedName>
        <fullName evidence="7">WD40 repeat-like protein</fullName>
    </recommendedName>
</protein>
<evidence type="ECO:0000256" key="4">
    <source>
        <dbReference type="SAM" id="MobiDB-lite"/>
    </source>
</evidence>
<dbReference type="AlphaFoldDB" id="A0A8H7BQC7"/>
<evidence type="ECO:0000256" key="3">
    <source>
        <dbReference type="ARBA" id="ARBA00022614"/>
    </source>
</evidence>
<dbReference type="InterPro" id="IPR052489">
    <property type="entry name" value="LRWD1"/>
</dbReference>
<comment type="subcellular location">
    <subcellularLocation>
        <location evidence="1">Chromosome</location>
    </subcellularLocation>
</comment>
<feature type="compositionally biased region" description="Polar residues" evidence="4">
    <location>
        <begin position="174"/>
        <end position="194"/>
    </location>
</feature>
<dbReference type="InterPro" id="IPR001680">
    <property type="entry name" value="WD40_rpt"/>
</dbReference>
<keyword evidence="6" id="KW-1185">Reference proteome</keyword>
<dbReference type="GO" id="GO:0003682">
    <property type="term" value="F:chromatin binding"/>
    <property type="evidence" value="ECO:0007669"/>
    <property type="project" value="TreeGrafter"/>
</dbReference>
<reference evidence="5" key="1">
    <citation type="submission" date="2020-01" db="EMBL/GenBank/DDBJ databases">
        <title>Genome Sequencing of Three Apophysomyces-Like Fungal Strains Confirms a Novel Fungal Genus in the Mucoromycota with divergent Burkholderia-like Endosymbiotic Bacteria.</title>
        <authorList>
            <person name="Stajich J.E."/>
            <person name="Macias A.M."/>
            <person name="Carter-House D."/>
            <person name="Lovett B."/>
            <person name="Kasson L.R."/>
            <person name="Berry K."/>
            <person name="Grigoriev I."/>
            <person name="Chang Y."/>
            <person name="Spatafora J."/>
            <person name="Kasson M.T."/>
        </authorList>
    </citation>
    <scope>NUCLEOTIDE SEQUENCE</scope>
    <source>
        <strain evidence="5">NRRL A-21654</strain>
    </source>
</reference>
<evidence type="ECO:0000256" key="1">
    <source>
        <dbReference type="ARBA" id="ARBA00004286"/>
    </source>
</evidence>
<dbReference type="PANTHER" id="PTHR24370">
    <property type="entry name" value="OPTICIN"/>
    <property type="match status" value="1"/>
</dbReference>
<dbReference type="PANTHER" id="PTHR24370:SF10">
    <property type="entry name" value="LEUCINE-RICH REPEAT AND WD REPEAT-CONTAINING PROTEIN 1"/>
    <property type="match status" value="1"/>
</dbReference>
<organism evidence="5 6">
    <name type="scientific">Apophysomyces ossiformis</name>
    <dbReference type="NCBI Taxonomy" id="679940"/>
    <lineage>
        <taxon>Eukaryota</taxon>
        <taxon>Fungi</taxon>
        <taxon>Fungi incertae sedis</taxon>
        <taxon>Mucoromycota</taxon>
        <taxon>Mucoromycotina</taxon>
        <taxon>Mucoromycetes</taxon>
        <taxon>Mucorales</taxon>
        <taxon>Mucorineae</taxon>
        <taxon>Mucoraceae</taxon>
        <taxon>Apophysomyces</taxon>
    </lineage>
</organism>
<evidence type="ECO:0008006" key="7">
    <source>
        <dbReference type="Google" id="ProtNLM"/>
    </source>
</evidence>
<evidence type="ECO:0000313" key="6">
    <source>
        <dbReference type="Proteomes" id="UP000605846"/>
    </source>
</evidence>
<dbReference type="Proteomes" id="UP000605846">
    <property type="component" value="Unassembled WGS sequence"/>
</dbReference>
<feature type="compositionally biased region" description="Basic and acidic residues" evidence="4">
    <location>
        <begin position="39"/>
        <end position="50"/>
    </location>
</feature>
<feature type="region of interest" description="Disordered" evidence="4">
    <location>
        <begin position="172"/>
        <end position="194"/>
    </location>
</feature>
<dbReference type="InterPro" id="IPR015943">
    <property type="entry name" value="WD40/YVTN_repeat-like_dom_sf"/>
</dbReference>
<dbReference type="GO" id="GO:0071169">
    <property type="term" value="P:establishment of protein localization to chromatin"/>
    <property type="evidence" value="ECO:0007669"/>
    <property type="project" value="TreeGrafter"/>
</dbReference>
<dbReference type="SMART" id="SM00320">
    <property type="entry name" value="WD40"/>
    <property type="match status" value="3"/>
</dbReference>
<keyword evidence="2" id="KW-0158">Chromosome</keyword>
<accession>A0A8H7BQC7</accession>
<dbReference type="OrthoDB" id="7318948at2759"/>
<sequence length="540" mass="58729">MGYTYTRALLASQGKSAPVEAPKRGRGRGRGSGTASSAGRERAPPKDRVPRAGHAVPSTENVPQRTEKKRGRPKATPQDDALKSSSTSDSITPPKKRGRLETITPNDNGQLVEIVPIEKSTTKIPAKKSGQPSKKAVVEIAPAKNKLQDAAIQINNAAQRPVGRPRKIAAKPAPTTSLQTNISKKKSATTSTVAGSTPLPLYHSTYRLKHAVRRQTQTLEEDDDREHLNIWACEFEPHQGPNTSNTVALCTENLILFLDVIQGKYIKKYTHPEPLEIFYALAWTTLEGADDFLDSTIESSCNILAAAGASDDMTIRLWDIGTPTSKTDNSTCLAKFMIPSATGVPTAISLSPDMSRLAVGCDSGDMALYNIDQNVLKKMESAKEITTFKSHTLYPAGDEWHEGYIDDIHILDGGNGDLANCVVSRGSSDQEILVWNPKTSSKTDADIVMSLMWPDADDVAGVRFKVLERSNEKAIIAGDYEGQIHIFNIGDGKKSKTLEDGTKERFPATKAVIRDICVSMDTRILVAVDSESTVFVWVCV</sequence>
<dbReference type="SUPFAM" id="SSF50978">
    <property type="entry name" value="WD40 repeat-like"/>
    <property type="match status" value="1"/>
</dbReference>
<evidence type="ECO:0000313" key="5">
    <source>
        <dbReference type="EMBL" id="KAF7724104.1"/>
    </source>
</evidence>
<gene>
    <name evidence="5" type="ORF">EC973_001288</name>
</gene>
<dbReference type="GO" id="GO:0005664">
    <property type="term" value="C:nuclear origin of replication recognition complex"/>
    <property type="evidence" value="ECO:0007669"/>
    <property type="project" value="TreeGrafter"/>
</dbReference>
<dbReference type="EMBL" id="JABAYA010000129">
    <property type="protein sequence ID" value="KAF7724104.1"/>
    <property type="molecule type" value="Genomic_DNA"/>
</dbReference>
<keyword evidence="3" id="KW-0433">Leucine-rich repeat</keyword>
<comment type="caution">
    <text evidence="5">The sequence shown here is derived from an EMBL/GenBank/DDBJ whole genome shotgun (WGS) entry which is preliminary data.</text>
</comment>
<dbReference type="Gene3D" id="2.130.10.10">
    <property type="entry name" value="YVTN repeat-like/Quinoprotein amine dehydrogenase"/>
    <property type="match status" value="1"/>
</dbReference>
<evidence type="ECO:0000256" key="2">
    <source>
        <dbReference type="ARBA" id="ARBA00022454"/>
    </source>
</evidence>
<feature type="region of interest" description="Disordered" evidence="4">
    <location>
        <begin position="1"/>
        <end position="107"/>
    </location>
</feature>
<name>A0A8H7BQC7_9FUNG</name>